<organism evidence="2 3">
    <name type="scientific">Streptomyces viridochromogenes (strain DSM 40736 / JCM 4977 / BCRC 1201 / Tue 494)</name>
    <dbReference type="NCBI Taxonomy" id="591159"/>
    <lineage>
        <taxon>Bacteria</taxon>
        <taxon>Bacillati</taxon>
        <taxon>Actinomycetota</taxon>
        <taxon>Actinomycetes</taxon>
        <taxon>Kitasatosporales</taxon>
        <taxon>Streptomycetaceae</taxon>
        <taxon>Streptomyces</taxon>
    </lineage>
</organism>
<reference evidence="3" key="1">
    <citation type="submission" date="2009-02" db="EMBL/GenBank/DDBJ databases">
        <title>Annotation of Streptomyces viridochromogenes strain DSM 40736.</title>
        <authorList>
            <consortium name="The Broad Institute Genome Sequencing Platform"/>
            <consortium name="Broad Institute Microbial Sequencing Center"/>
            <person name="Fischbach M."/>
            <person name="Godfrey P."/>
            <person name="Ward D."/>
            <person name="Young S."/>
            <person name="Zeng Q."/>
            <person name="Koehrsen M."/>
            <person name="Alvarado L."/>
            <person name="Berlin A.M."/>
            <person name="Bochicchio J."/>
            <person name="Borenstein D."/>
            <person name="Chapman S.B."/>
            <person name="Chen Z."/>
            <person name="Engels R."/>
            <person name="Freedman E."/>
            <person name="Gellesch M."/>
            <person name="Goldberg J."/>
            <person name="Griggs A."/>
            <person name="Gujja S."/>
            <person name="Heilman E.R."/>
            <person name="Heiman D.I."/>
            <person name="Hepburn T.A."/>
            <person name="Howarth C."/>
            <person name="Jen D."/>
            <person name="Larson L."/>
            <person name="Lewis B."/>
            <person name="Mehta T."/>
            <person name="Park D."/>
            <person name="Pearson M."/>
            <person name="Richards J."/>
            <person name="Roberts A."/>
            <person name="Saif S."/>
            <person name="Shea T.D."/>
            <person name="Shenoy N."/>
            <person name="Sisk P."/>
            <person name="Stolte C."/>
            <person name="Sykes S.N."/>
            <person name="Thomson T."/>
            <person name="Walk T."/>
            <person name="White J."/>
            <person name="Yandava C."/>
            <person name="Straight P."/>
            <person name="Clardy J."/>
            <person name="Hung D."/>
            <person name="Kolter R."/>
            <person name="Mekalanos J."/>
            <person name="Walker S."/>
            <person name="Walsh C.T."/>
            <person name="Wieland-Brown L.C."/>
            <person name="Haas B."/>
            <person name="Nusbaum C."/>
            <person name="Birren B."/>
        </authorList>
    </citation>
    <scope>NUCLEOTIDE SEQUENCE [LARGE SCALE GENOMIC DNA]</scope>
    <source>
        <strain evidence="3">DSM 40736 / JCM 4977 / BCRC 1201 / Tue 494</strain>
    </source>
</reference>
<dbReference type="STRING" id="591159.SSQG_06722"/>
<name>D9X7C3_STRVT</name>
<evidence type="ECO:0000256" key="1">
    <source>
        <dbReference type="SAM" id="MobiDB-lite"/>
    </source>
</evidence>
<keyword evidence="3" id="KW-1185">Reference proteome</keyword>
<proteinExistence type="predicted"/>
<dbReference type="EMBL" id="GG657757">
    <property type="protein sequence ID" value="EFL36204.1"/>
    <property type="molecule type" value="Genomic_DNA"/>
</dbReference>
<accession>D9X7C3</accession>
<dbReference type="HOGENOM" id="CLU_2083627_0_0_11"/>
<feature type="region of interest" description="Disordered" evidence="1">
    <location>
        <begin position="50"/>
        <end position="93"/>
    </location>
</feature>
<sequence>MGGFSHGNLSEVRRVGTECSRGARIRGFFSTTTSAMTRLLAAVSALAVGPDGTDRTRTAAASGARSARAPTAPSTGPRVPAAGPPASRGGWPAWSTERAARGEGRQCGYSCTGCERE</sequence>
<evidence type="ECO:0000313" key="3">
    <source>
        <dbReference type="Proteomes" id="UP000004184"/>
    </source>
</evidence>
<dbReference type="Proteomes" id="UP000004184">
    <property type="component" value="Unassembled WGS sequence"/>
</dbReference>
<dbReference type="AlphaFoldDB" id="D9X7C3"/>
<feature type="compositionally biased region" description="Low complexity" evidence="1">
    <location>
        <begin position="58"/>
        <end position="75"/>
    </location>
</feature>
<protein>
    <submittedName>
        <fullName evidence="2">Predicted protein</fullName>
    </submittedName>
</protein>
<evidence type="ECO:0000313" key="2">
    <source>
        <dbReference type="EMBL" id="EFL36204.1"/>
    </source>
</evidence>
<feature type="region of interest" description="Disordered" evidence="1">
    <location>
        <begin position="98"/>
        <end position="117"/>
    </location>
</feature>
<gene>
    <name evidence="2" type="ORF">SSQG_06722</name>
</gene>